<dbReference type="InterPro" id="IPR011008">
    <property type="entry name" value="Dimeric_a/b-barrel"/>
</dbReference>
<dbReference type="Gene3D" id="3.30.70.100">
    <property type="match status" value="1"/>
</dbReference>
<dbReference type="Proteomes" id="UP000594800">
    <property type="component" value="Chromosome"/>
</dbReference>
<accession>A0A7S9QEK9</accession>
<dbReference type="SUPFAM" id="SSF54909">
    <property type="entry name" value="Dimeric alpha+beta barrel"/>
    <property type="match status" value="1"/>
</dbReference>
<evidence type="ECO:0000313" key="2">
    <source>
        <dbReference type="EMBL" id="QPH56108.1"/>
    </source>
</evidence>
<dbReference type="InterPro" id="IPR013097">
    <property type="entry name" value="Dabb"/>
</dbReference>
<gene>
    <name evidence="2" type="ORF">I0K15_04495</name>
</gene>
<keyword evidence="3" id="KW-1185">Reference proteome</keyword>
<name>A0A7S9QEK9_9RHOB</name>
<organism evidence="2 3">
    <name type="scientific">Pontivivens ytuae</name>
    <dbReference type="NCBI Taxonomy" id="2789856"/>
    <lineage>
        <taxon>Bacteria</taxon>
        <taxon>Pseudomonadati</taxon>
        <taxon>Pseudomonadota</taxon>
        <taxon>Alphaproteobacteria</taxon>
        <taxon>Rhodobacterales</taxon>
        <taxon>Paracoccaceae</taxon>
        <taxon>Pontivivens</taxon>
    </lineage>
</organism>
<protein>
    <submittedName>
        <fullName evidence="2">Dabb family protein</fullName>
    </submittedName>
</protein>
<dbReference type="KEGG" id="poz:I0K15_04495"/>
<evidence type="ECO:0000313" key="3">
    <source>
        <dbReference type="Proteomes" id="UP000594800"/>
    </source>
</evidence>
<dbReference type="EMBL" id="CP064942">
    <property type="protein sequence ID" value="QPH56108.1"/>
    <property type="molecule type" value="Genomic_DNA"/>
</dbReference>
<reference evidence="2 3" key="1">
    <citation type="submission" date="2020-11" db="EMBL/GenBank/DDBJ databases">
        <title>Description of Pontivivens ytuae sp. nov. isolated from deep sea sediment of Mariana Trench.</title>
        <authorList>
            <person name="Wang Z."/>
            <person name="Sun Q.-L."/>
            <person name="Xu X.-D."/>
            <person name="Tang Y.-Z."/>
            <person name="Zhang J."/>
        </authorList>
    </citation>
    <scope>NUCLEOTIDE SEQUENCE [LARGE SCALE GENOMIC DNA]</scope>
    <source>
        <strain evidence="2 3">MT2928</strain>
    </source>
</reference>
<dbReference type="SMART" id="SM00886">
    <property type="entry name" value="Dabb"/>
    <property type="match status" value="1"/>
</dbReference>
<feature type="domain" description="Stress-response A/B barrel" evidence="1">
    <location>
        <begin position="2"/>
        <end position="100"/>
    </location>
</feature>
<dbReference type="AlphaFoldDB" id="A0A7S9QEK9"/>
<sequence length="103" mass="11352">MLLHCVFLNFSERYGRAERLEVLRAIAALVPLIDGLEAVEFGVNIDVEGKSPDHEEGFVARFRDRAALAAYAEHPEHRALGARLVEMCEGGADGIVVYDLELA</sequence>
<dbReference type="PROSITE" id="PS51502">
    <property type="entry name" value="S_R_A_B_BARREL"/>
    <property type="match status" value="1"/>
</dbReference>
<evidence type="ECO:0000259" key="1">
    <source>
        <dbReference type="PROSITE" id="PS51502"/>
    </source>
</evidence>
<proteinExistence type="predicted"/>
<dbReference type="Pfam" id="PF07876">
    <property type="entry name" value="Dabb"/>
    <property type="match status" value="1"/>
</dbReference>